<keyword evidence="1" id="KW-1133">Transmembrane helix</keyword>
<keyword evidence="1" id="KW-0472">Membrane</keyword>
<dbReference type="Proteomes" id="UP000410492">
    <property type="component" value="Unassembled WGS sequence"/>
</dbReference>
<gene>
    <name evidence="2" type="ORF">CALMAC_LOCUS15234</name>
</gene>
<dbReference type="OrthoDB" id="5843172at2759"/>
<evidence type="ECO:0000313" key="2">
    <source>
        <dbReference type="EMBL" id="VEN56311.1"/>
    </source>
</evidence>
<evidence type="ECO:0000313" key="3">
    <source>
        <dbReference type="Proteomes" id="UP000410492"/>
    </source>
</evidence>
<evidence type="ECO:0000256" key="1">
    <source>
        <dbReference type="SAM" id="Phobius"/>
    </source>
</evidence>
<dbReference type="AlphaFoldDB" id="A0A653D9V0"/>
<dbReference type="EMBL" id="CAACVG010010659">
    <property type="protein sequence ID" value="VEN56311.1"/>
    <property type="molecule type" value="Genomic_DNA"/>
</dbReference>
<keyword evidence="3" id="KW-1185">Reference proteome</keyword>
<organism evidence="2 3">
    <name type="scientific">Callosobruchus maculatus</name>
    <name type="common">Southern cowpea weevil</name>
    <name type="synonym">Pulse bruchid</name>
    <dbReference type="NCBI Taxonomy" id="64391"/>
    <lineage>
        <taxon>Eukaryota</taxon>
        <taxon>Metazoa</taxon>
        <taxon>Ecdysozoa</taxon>
        <taxon>Arthropoda</taxon>
        <taxon>Hexapoda</taxon>
        <taxon>Insecta</taxon>
        <taxon>Pterygota</taxon>
        <taxon>Neoptera</taxon>
        <taxon>Endopterygota</taxon>
        <taxon>Coleoptera</taxon>
        <taxon>Polyphaga</taxon>
        <taxon>Cucujiformia</taxon>
        <taxon>Chrysomeloidea</taxon>
        <taxon>Chrysomelidae</taxon>
        <taxon>Bruchinae</taxon>
        <taxon>Bruchini</taxon>
        <taxon>Callosobruchus</taxon>
    </lineage>
</organism>
<reference evidence="2 3" key="1">
    <citation type="submission" date="2019-01" db="EMBL/GenBank/DDBJ databases">
        <authorList>
            <person name="Sayadi A."/>
        </authorList>
    </citation>
    <scope>NUCLEOTIDE SEQUENCE [LARGE SCALE GENOMIC DNA]</scope>
</reference>
<protein>
    <submittedName>
        <fullName evidence="2">Uncharacterized protein</fullName>
    </submittedName>
</protein>
<feature type="transmembrane region" description="Helical" evidence="1">
    <location>
        <begin position="92"/>
        <end position="114"/>
    </location>
</feature>
<proteinExistence type="predicted"/>
<sequence length="217" mass="22237">MILHKSLSEAAGRGLYMQPRLKLKLGHVIDKKMLSIPGKGATYEAFVKAGNSKGTSQETPALRFTMSGNGVRGAVVSSAAARDEEGSAAGGVAAAVLAAVGVLAAVAAAGVWFAKTRRLIGGKGVLGNGVAFENPSYLREVNMDHVNQNGGSTTGLVESSIAANGSAQNGVAVSTTSGGHGWKNEALHVPAQQEVNPTLYEELKLGQDGAGFKRLKP</sequence>
<name>A0A653D9V0_CALMS</name>
<keyword evidence="1" id="KW-0812">Transmembrane</keyword>
<accession>A0A653D9V0</accession>